<feature type="region of interest" description="Disordered" evidence="1">
    <location>
        <begin position="87"/>
        <end position="136"/>
    </location>
</feature>
<dbReference type="SMART" id="SM00209">
    <property type="entry name" value="TSP1"/>
    <property type="match status" value="1"/>
</dbReference>
<feature type="non-terminal residue" evidence="2">
    <location>
        <position position="1"/>
    </location>
</feature>
<name>A0A8J5MWZ5_HOMAM</name>
<dbReference type="EMBL" id="JAHLQT010021845">
    <property type="protein sequence ID" value="KAG7167003.1"/>
    <property type="molecule type" value="Genomic_DNA"/>
</dbReference>
<dbReference type="Gene3D" id="2.20.100.10">
    <property type="entry name" value="Thrombospondin type-1 (TSP1) repeat"/>
    <property type="match status" value="1"/>
</dbReference>
<dbReference type="InterPro" id="IPR000884">
    <property type="entry name" value="TSP1_rpt"/>
</dbReference>
<sequence length="444" mass="50190">DTGRPLGLAVHEYSNHLNQHLTDPHHDYHDSNEYDYGEYGDEFDIYGNVDYNDFPDYVYDDYADFEDGRISSTHEWNDENNYIDGEESEMTVDDREEARGREDKHSEMKEMSDTGDERHELGSSTTATDDEDLIEGSGVDDGKYELTWSVWSGCSTSCDGGVRIRSYRCLPNQLLFEECVHAGIETQEQRACNLQPCPSTTPRTTTTTTTSEPTHPEMDKMIHTIPYMTSTDTFSPPPVTATPLDQLMTVTATTTTTTPSPPHTTTTTPITSTTARARVVEMHPLFPTTVVSAAHQPVSEPFYNNTSKMYLDDKHHKPSKMDDARLDNSVWQTDTLTDKYDQITDGVEEVVDVYGLSQALVSYCEMFYSGCERGRGNGRSRVTPNLSYRLSHLPRIPTTLEKVTMMHFNGSVTKTSRMMLKNGDKFFLICNLDNDNRLITSNNL</sequence>
<evidence type="ECO:0000313" key="2">
    <source>
        <dbReference type="EMBL" id="KAG7167003.1"/>
    </source>
</evidence>
<comment type="caution">
    <text evidence="2">The sequence shown here is derived from an EMBL/GenBank/DDBJ whole genome shotgun (WGS) entry which is preliminary data.</text>
</comment>
<gene>
    <name evidence="2" type="primary">SSPO-L2</name>
    <name evidence="2" type="ORF">Hamer_G005307</name>
</gene>
<protein>
    <submittedName>
        <fullName evidence="2">SCO-spondin-like 2</fullName>
    </submittedName>
</protein>
<dbReference type="InterPro" id="IPR036383">
    <property type="entry name" value="TSP1_rpt_sf"/>
</dbReference>
<feature type="compositionally biased region" description="Basic and acidic residues" evidence="1">
    <location>
        <begin position="92"/>
        <end position="121"/>
    </location>
</feature>
<evidence type="ECO:0000256" key="1">
    <source>
        <dbReference type="SAM" id="MobiDB-lite"/>
    </source>
</evidence>
<dbReference type="AlphaFoldDB" id="A0A8J5MWZ5"/>
<evidence type="ECO:0000313" key="3">
    <source>
        <dbReference type="Proteomes" id="UP000747542"/>
    </source>
</evidence>
<dbReference type="Proteomes" id="UP000747542">
    <property type="component" value="Unassembled WGS sequence"/>
</dbReference>
<dbReference type="PROSITE" id="PS50092">
    <property type="entry name" value="TSP1"/>
    <property type="match status" value="1"/>
</dbReference>
<accession>A0A8J5MWZ5</accession>
<organism evidence="2 3">
    <name type="scientific">Homarus americanus</name>
    <name type="common">American lobster</name>
    <dbReference type="NCBI Taxonomy" id="6706"/>
    <lineage>
        <taxon>Eukaryota</taxon>
        <taxon>Metazoa</taxon>
        <taxon>Ecdysozoa</taxon>
        <taxon>Arthropoda</taxon>
        <taxon>Crustacea</taxon>
        <taxon>Multicrustacea</taxon>
        <taxon>Malacostraca</taxon>
        <taxon>Eumalacostraca</taxon>
        <taxon>Eucarida</taxon>
        <taxon>Decapoda</taxon>
        <taxon>Pleocyemata</taxon>
        <taxon>Astacidea</taxon>
        <taxon>Nephropoidea</taxon>
        <taxon>Nephropidae</taxon>
        <taxon>Homarus</taxon>
    </lineage>
</organism>
<dbReference type="Pfam" id="PF00090">
    <property type="entry name" value="TSP_1"/>
    <property type="match status" value="1"/>
</dbReference>
<reference evidence="2" key="1">
    <citation type="journal article" date="2021" name="Sci. Adv.">
        <title>The American lobster genome reveals insights on longevity, neural, and immune adaptations.</title>
        <authorList>
            <person name="Polinski J.M."/>
            <person name="Zimin A.V."/>
            <person name="Clark K.F."/>
            <person name="Kohn A.B."/>
            <person name="Sadowski N."/>
            <person name="Timp W."/>
            <person name="Ptitsyn A."/>
            <person name="Khanna P."/>
            <person name="Romanova D.Y."/>
            <person name="Williams P."/>
            <person name="Greenwood S.J."/>
            <person name="Moroz L.L."/>
            <person name="Walt D.R."/>
            <person name="Bodnar A.G."/>
        </authorList>
    </citation>
    <scope>NUCLEOTIDE SEQUENCE</scope>
    <source>
        <strain evidence="2">GMGI-L3</strain>
    </source>
</reference>
<dbReference type="SUPFAM" id="SSF82895">
    <property type="entry name" value="TSP-1 type 1 repeat"/>
    <property type="match status" value="1"/>
</dbReference>
<keyword evidence="3" id="KW-1185">Reference proteome</keyword>
<proteinExistence type="predicted"/>